<dbReference type="AlphaFoldDB" id="A0A5N3W8N3"/>
<dbReference type="EC" id="2.1.1.282" evidence="3"/>
<comment type="function">
    <text evidence="9">Probable S-adenosyl-L-methionine-dependent methyltransferase that acts as a component of the wybutosine biosynthesis pathway. Wybutosine is a hyper modified guanosine with a tricyclic base found at the 3'-position adjacent to the anticodon of eukaryotic phenylalanine tRNA.</text>
</comment>
<evidence type="ECO:0000256" key="2">
    <source>
        <dbReference type="ARBA" id="ARBA00008569"/>
    </source>
</evidence>
<protein>
    <recommendedName>
        <fullName evidence="4">tRNA wybutosine-synthesizing protein 3 homolog</fullName>
        <ecNumber evidence="3">2.1.1.282</ecNumber>
    </recommendedName>
    <alternativeName>
        <fullName evidence="10">tRNA(Phe) 7-((3-amino-3-carboxypropyl)-4-demethylwyosine(37)-N(4))-methyltransferase</fullName>
    </alternativeName>
</protein>
<feature type="compositionally biased region" description="Basic and acidic residues" evidence="12">
    <location>
        <begin position="199"/>
        <end position="211"/>
    </location>
</feature>
<feature type="region of interest" description="Disordered" evidence="12">
    <location>
        <begin position="199"/>
        <end position="258"/>
    </location>
</feature>
<dbReference type="FunFam" id="3.30.1960.10:FF:000001">
    <property type="entry name" value="tRNA wybutosine-synthesizing protein 3 homolog"/>
    <property type="match status" value="1"/>
</dbReference>
<evidence type="ECO:0000256" key="4">
    <source>
        <dbReference type="ARBA" id="ARBA00016536"/>
    </source>
</evidence>
<accession>A0A5N3W8N3</accession>
<evidence type="ECO:0000256" key="9">
    <source>
        <dbReference type="ARBA" id="ARBA00025378"/>
    </source>
</evidence>
<reference evidence="14 15" key="1">
    <citation type="submission" date="2019-06" db="EMBL/GenBank/DDBJ databases">
        <title>Discovery of a novel chromosome fission-fusion reversal in muntjac.</title>
        <authorList>
            <person name="Mudd A.B."/>
            <person name="Bredeson J.V."/>
            <person name="Baum R."/>
            <person name="Hockemeyer D."/>
            <person name="Rokhsar D.S."/>
        </authorList>
    </citation>
    <scope>NUCLEOTIDE SEQUENCE [LARGE SCALE GENOMIC DNA]</scope>
    <source>
        <strain evidence="14">UTSW_UCB_Mm</strain>
        <tissue evidence="14">Fibroblast cell line</tissue>
    </source>
</reference>
<dbReference type="SUPFAM" id="SSF111278">
    <property type="entry name" value="SSo0622-like"/>
    <property type="match status" value="1"/>
</dbReference>
<dbReference type="GO" id="GO:0008033">
    <property type="term" value="P:tRNA processing"/>
    <property type="evidence" value="ECO:0007669"/>
    <property type="project" value="UniProtKB-KW"/>
</dbReference>
<comment type="catalytic activity">
    <reaction evidence="11">
        <text>4-demethyl-7-[(3S)-3-amino-3-carboxypropyl]wyosine(37) in tRNA(Phe) + S-adenosyl-L-methionine = 7-[(3S)-3-amino-3-carboxypropyl]wyosine(37) in tRNA(Phe) + S-adenosyl-L-homocysteine + H(+)</text>
        <dbReference type="Rhea" id="RHEA:36635"/>
        <dbReference type="Rhea" id="RHEA-COMP:10378"/>
        <dbReference type="Rhea" id="RHEA-COMP:10379"/>
        <dbReference type="ChEBI" id="CHEBI:15378"/>
        <dbReference type="ChEBI" id="CHEBI:57856"/>
        <dbReference type="ChEBI" id="CHEBI:59789"/>
        <dbReference type="ChEBI" id="CHEBI:73543"/>
        <dbReference type="ChEBI" id="CHEBI:73550"/>
        <dbReference type="EC" id="2.1.1.282"/>
    </reaction>
</comment>
<dbReference type="EMBL" id="VCEA01000001">
    <property type="protein sequence ID" value="KAB0357814.1"/>
    <property type="molecule type" value="Genomic_DNA"/>
</dbReference>
<dbReference type="Proteomes" id="UP000326458">
    <property type="component" value="Unassembled WGS sequence"/>
</dbReference>
<evidence type="ECO:0000259" key="13">
    <source>
        <dbReference type="Pfam" id="PF02676"/>
    </source>
</evidence>
<evidence type="ECO:0000256" key="6">
    <source>
        <dbReference type="ARBA" id="ARBA00022679"/>
    </source>
</evidence>
<dbReference type="InterPro" id="IPR036602">
    <property type="entry name" value="tRNA_yW-synthesising-like_sf"/>
</dbReference>
<dbReference type="PANTHER" id="PTHR48418">
    <property type="entry name" value="TRNA WYBUTOSINE-SYNTHESIZING PROTEIN 3"/>
    <property type="match status" value="1"/>
</dbReference>
<proteinExistence type="inferred from homology"/>
<evidence type="ECO:0000313" key="15">
    <source>
        <dbReference type="Proteomes" id="UP000326458"/>
    </source>
</evidence>
<evidence type="ECO:0000256" key="3">
    <source>
        <dbReference type="ARBA" id="ARBA00012750"/>
    </source>
</evidence>
<evidence type="ECO:0000256" key="5">
    <source>
        <dbReference type="ARBA" id="ARBA00022603"/>
    </source>
</evidence>
<dbReference type="Pfam" id="PF02676">
    <property type="entry name" value="TYW3"/>
    <property type="match status" value="1"/>
</dbReference>
<feature type="domain" description="tRNA wybutosine-synthesizing protein" evidence="13">
    <location>
        <begin position="10"/>
        <end position="193"/>
    </location>
</feature>
<keyword evidence="6" id="KW-0808">Transferase</keyword>
<evidence type="ECO:0000256" key="1">
    <source>
        <dbReference type="ARBA" id="ARBA00004797"/>
    </source>
</evidence>
<dbReference type="InterPro" id="IPR003827">
    <property type="entry name" value="tRNA_yW-synthesising"/>
</dbReference>
<dbReference type="UniPathway" id="UPA00375"/>
<evidence type="ECO:0000256" key="7">
    <source>
        <dbReference type="ARBA" id="ARBA00022691"/>
    </source>
</evidence>
<dbReference type="Gene3D" id="3.30.1960.10">
    <property type="entry name" value="tRNA wybutosine-synthesizing-like"/>
    <property type="match status" value="1"/>
</dbReference>
<evidence type="ECO:0000313" key="14">
    <source>
        <dbReference type="EMBL" id="KAB0357814.1"/>
    </source>
</evidence>
<feature type="compositionally biased region" description="Basic and acidic residues" evidence="12">
    <location>
        <begin position="223"/>
        <end position="247"/>
    </location>
</feature>
<keyword evidence="5" id="KW-0489">Methyltransferase</keyword>
<evidence type="ECO:0000256" key="12">
    <source>
        <dbReference type="SAM" id="MobiDB-lite"/>
    </source>
</evidence>
<dbReference type="PANTHER" id="PTHR48418:SF1">
    <property type="entry name" value="TRNA WYBUTOSINE-SYNTHESIZING PROTEIN 3"/>
    <property type="match status" value="1"/>
</dbReference>
<comment type="pathway">
    <text evidence="1">tRNA modification; wybutosine-tRNA(Phe) biosynthesis.</text>
</comment>
<keyword evidence="15" id="KW-1185">Reference proteome</keyword>
<gene>
    <name evidence="14" type="ORF">FD754_001970</name>
</gene>
<comment type="similarity">
    <text evidence="2">Belongs to the TYW3 family.</text>
</comment>
<keyword evidence="7" id="KW-0949">S-adenosyl-L-methionine</keyword>
<sequence>MDLSAEFKRWKAQCLSKVDLSRKGSVDEDVLEIVQLLNGQEQFFTTSSCAGRIILLDGSINGSEVRKQNCSWLLVTHKACVKDDVVVALRRADGDAILKFEPLVLHVQCRQLQDARILHSVAIDSGFRNSGITVGKRGKIMLAVRSTHGLEVPLSHQGKLMVTEEYIDFLLKIANQKMEENKKRIERFYNCLQHALEKETVSATSHPKEKVNSPYIRKKKRNPEKAHGKHVTEENDKELENNDHDDPGISVTIFPEDY</sequence>
<name>A0A5N3W8N3_MUNMU</name>
<evidence type="ECO:0000256" key="10">
    <source>
        <dbReference type="ARBA" id="ARBA00030554"/>
    </source>
</evidence>
<keyword evidence="8" id="KW-0819">tRNA processing</keyword>
<comment type="caution">
    <text evidence="14">The sequence shown here is derived from an EMBL/GenBank/DDBJ whole genome shotgun (WGS) entry which is preliminary data.</text>
</comment>
<evidence type="ECO:0000256" key="11">
    <source>
        <dbReference type="ARBA" id="ARBA00049202"/>
    </source>
</evidence>
<organism evidence="14 15">
    <name type="scientific">Muntiacus muntjak</name>
    <name type="common">Barking deer</name>
    <name type="synonym">Indian muntjac</name>
    <dbReference type="NCBI Taxonomy" id="9888"/>
    <lineage>
        <taxon>Eukaryota</taxon>
        <taxon>Metazoa</taxon>
        <taxon>Chordata</taxon>
        <taxon>Craniata</taxon>
        <taxon>Vertebrata</taxon>
        <taxon>Euteleostomi</taxon>
        <taxon>Mammalia</taxon>
        <taxon>Eutheria</taxon>
        <taxon>Laurasiatheria</taxon>
        <taxon>Artiodactyla</taxon>
        <taxon>Ruminantia</taxon>
        <taxon>Pecora</taxon>
        <taxon>Cervidae</taxon>
        <taxon>Muntiacinae</taxon>
        <taxon>Muntiacus</taxon>
    </lineage>
</organism>
<evidence type="ECO:0000256" key="8">
    <source>
        <dbReference type="ARBA" id="ARBA00022694"/>
    </source>
</evidence>
<dbReference type="GO" id="GO:0032259">
    <property type="term" value="P:methylation"/>
    <property type="evidence" value="ECO:0007669"/>
    <property type="project" value="UniProtKB-KW"/>
</dbReference>
<dbReference type="GO" id="GO:0008168">
    <property type="term" value="F:methyltransferase activity"/>
    <property type="evidence" value="ECO:0007669"/>
    <property type="project" value="UniProtKB-KW"/>
</dbReference>